<feature type="region of interest" description="Disordered" evidence="1">
    <location>
        <begin position="1"/>
        <end position="26"/>
    </location>
</feature>
<reference evidence="2" key="1">
    <citation type="submission" date="2019-09" db="EMBL/GenBank/DDBJ databases">
        <title>Draft genome information of white flower Hibiscus syriacus.</title>
        <authorList>
            <person name="Kim Y.-M."/>
        </authorList>
    </citation>
    <scope>NUCLEOTIDE SEQUENCE [LARGE SCALE GENOMIC DNA]</scope>
    <source>
        <strain evidence="2">YM2019G1</strain>
    </source>
</reference>
<accession>A0A6A2WE68</accession>
<name>A0A6A2WE68_HIBSY</name>
<dbReference type="PANTHER" id="PTHR33264">
    <property type="entry name" value="EXPRESSED PROTEIN"/>
    <property type="match status" value="1"/>
</dbReference>
<dbReference type="EMBL" id="VEPZ02001762">
    <property type="protein sequence ID" value="KAE8656723.1"/>
    <property type="molecule type" value="Genomic_DNA"/>
</dbReference>
<gene>
    <name evidence="2" type="ORF">F3Y22_tig00116997pilonHSYRG00237</name>
</gene>
<evidence type="ECO:0000313" key="2">
    <source>
        <dbReference type="EMBL" id="KAE8656723.1"/>
    </source>
</evidence>
<organism evidence="2 3">
    <name type="scientific">Hibiscus syriacus</name>
    <name type="common">Rose of Sharon</name>
    <dbReference type="NCBI Taxonomy" id="106335"/>
    <lineage>
        <taxon>Eukaryota</taxon>
        <taxon>Viridiplantae</taxon>
        <taxon>Streptophyta</taxon>
        <taxon>Embryophyta</taxon>
        <taxon>Tracheophyta</taxon>
        <taxon>Spermatophyta</taxon>
        <taxon>Magnoliopsida</taxon>
        <taxon>eudicotyledons</taxon>
        <taxon>Gunneridae</taxon>
        <taxon>Pentapetalae</taxon>
        <taxon>rosids</taxon>
        <taxon>malvids</taxon>
        <taxon>Malvales</taxon>
        <taxon>Malvaceae</taxon>
        <taxon>Malvoideae</taxon>
        <taxon>Hibiscus</taxon>
    </lineage>
</organism>
<dbReference type="AlphaFoldDB" id="A0A6A2WE68"/>
<evidence type="ECO:0000256" key="1">
    <source>
        <dbReference type="SAM" id="MobiDB-lite"/>
    </source>
</evidence>
<proteinExistence type="predicted"/>
<protein>
    <submittedName>
        <fullName evidence="2">Uncharacterized protein</fullName>
    </submittedName>
</protein>
<dbReference type="PANTHER" id="PTHR33264:SF8">
    <property type="entry name" value="EXPRESSED PROTEIN"/>
    <property type="match status" value="1"/>
</dbReference>
<dbReference type="Proteomes" id="UP000436088">
    <property type="component" value="Unassembled WGS sequence"/>
</dbReference>
<sequence>MAPPTTRAQPAKRRQTLSVTEDPKTMKKRNRLGQPIGVTVVECTAVCCCFPCSIVELLVLALYKFPARVSDAKLIITMIAARQSKILKIRCGINFVRLDFGGVPRREK</sequence>
<comment type="caution">
    <text evidence="2">The sequence shown here is derived from an EMBL/GenBank/DDBJ whole genome shotgun (WGS) entry which is preliminary data.</text>
</comment>
<evidence type="ECO:0000313" key="3">
    <source>
        <dbReference type="Proteomes" id="UP000436088"/>
    </source>
</evidence>
<keyword evidence="3" id="KW-1185">Reference proteome</keyword>